<name>A0A286UCD1_9AGAM</name>
<protein>
    <submittedName>
        <fullName evidence="3">Uncharacterized protein</fullName>
    </submittedName>
</protein>
<dbReference type="InParanoid" id="A0A286UCD1"/>
<proteinExistence type="predicted"/>
<keyword evidence="2" id="KW-0472">Membrane</keyword>
<feature type="transmembrane region" description="Helical" evidence="2">
    <location>
        <begin position="130"/>
        <end position="149"/>
    </location>
</feature>
<evidence type="ECO:0000313" key="3">
    <source>
        <dbReference type="EMBL" id="PAV17261.1"/>
    </source>
</evidence>
<evidence type="ECO:0000256" key="1">
    <source>
        <dbReference type="SAM" id="MobiDB-lite"/>
    </source>
</evidence>
<keyword evidence="4" id="KW-1185">Reference proteome</keyword>
<evidence type="ECO:0000313" key="4">
    <source>
        <dbReference type="Proteomes" id="UP000217199"/>
    </source>
</evidence>
<sequence length="277" mass="31543">MDIQHYLIYQDVSNNLTWTHKISMWLIVLFIDHILLMRTLALCGNNRFCSITLYFLLLLESCSRLAVLIKTVVADLNFPTEDESCVDFKHCLQPSSVTIYWVFPMAYQLILCAITCYRSSKYHRIGQFRFLSLIGVIVVDHAYYFLIIISCSIANITYCYKASEINIAARTFLTLFGSTSFQCLFGSHMCIRLRCAGNRDFEPSVKTTFKTPIPVSAAQFADRHTIKSLCNVPTVPSRVHSSRTRSNTSDSFGTSHESSPSGIMDSFDQKSSRYSYV</sequence>
<feature type="transmembrane region" description="Helical" evidence="2">
    <location>
        <begin position="22"/>
        <end position="41"/>
    </location>
</feature>
<gene>
    <name evidence="3" type="ORF">PNOK_0732500</name>
</gene>
<organism evidence="3 4">
    <name type="scientific">Pyrrhoderma noxium</name>
    <dbReference type="NCBI Taxonomy" id="2282107"/>
    <lineage>
        <taxon>Eukaryota</taxon>
        <taxon>Fungi</taxon>
        <taxon>Dikarya</taxon>
        <taxon>Basidiomycota</taxon>
        <taxon>Agaricomycotina</taxon>
        <taxon>Agaricomycetes</taxon>
        <taxon>Hymenochaetales</taxon>
        <taxon>Hymenochaetaceae</taxon>
        <taxon>Pyrrhoderma</taxon>
    </lineage>
</organism>
<dbReference type="AlphaFoldDB" id="A0A286UCD1"/>
<feature type="transmembrane region" description="Helical" evidence="2">
    <location>
        <begin position="98"/>
        <end position="118"/>
    </location>
</feature>
<feature type="transmembrane region" description="Helical" evidence="2">
    <location>
        <begin position="53"/>
        <end position="73"/>
    </location>
</feature>
<dbReference type="Proteomes" id="UP000217199">
    <property type="component" value="Unassembled WGS sequence"/>
</dbReference>
<feature type="region of interest" description="Disordered" evidence="1">
    <location>
        <begin position="236"/>
        <end position="277"/>
    </location>
</feature>
<feature type="compositionally biased region" description="Polar residues" evidence="1">
    <location>
        <begin position="244"/>
        <end position="261"/>
    </location>
</feature>
<comment type="caution">
    <text evidence="3">The sequence shown here is derived from an EMBL/GenBank/DDBJ whole genome shotgun (WGS) entry which is preliminary data.</text>
</comment>
<keyword evidence="2" id="KW-1133">Transmembrane helix</keyword>
<accession>A0A286UCD1</accession>
<dbReference type="EMBL" id="NBII01000007">
    <property type="protein sequence ID" value="PAV17261.1"/>
    <property type="molecule type" value="Genomic_DNA"/>
</dbReference>
<reference evidence="3 4" key="1">
    <citation type="journal article" date="2017" name="Mol. Ecol.">
        <title>Comparative and population genomic landscape of Phellinus noxius: A hypervariable fungus causing root rot in trees.</title>
        <authorList>
            <person name="Chung C.L."/>
            <person name="Lee T.J."/>
            <person name="Akiba M."/>
            <person name="Lee H.H."/>
            <person name="Kuo T.H."/>
            <person name="Liu D."/>
            <person name="Ke H.M."/>
            <person name="Yokoi T."/>
            <person name="Roa M.B."/>
            <person name="Lu M.J."/>
            <person name="Chang Y.Y."/>
            <person name="Ann P.J."/>
            <person name="Tsai J.N."/>
            <person name="Chen C.Y."/>
            <person name="Tzean S.S."/>
            <person name="Ota Y."/>
            <person name="Hattori T."/>
            <person name="Sahashi N."/>
            <person name="Liou R.F."/>
            <person name="Kikuchi T."/>
            <person name="Tsai I.J."/>
        </authorList>
    </citation>
    <scope>NUCLEOTIDE SEQUENCE [LARGE SCALE GENOMIC DNA]</scope>
    <source>
        <strain evidence="3 4">FFPRI411160</strain>
    </source>
</reference>
<evidence type="ECO:0000256" key="2">
    <source>
        <dbReference type="SAM" id="Phobius"/>
    </source>
</evidence>
<keyword evidence="2" id="KW-0812">Transmembrane</keyword>